<evidence type="ECO:0000313" key="3">
    <source>
        <dbReference type="EMBL" id="GAA1291671.1"/>
    </source>
</evidence>
<name>A0ABP4HZM6_9ACTN</name>
<dbReference type="Pfam" id="PF20720">
    <property type="entry name" value="nSTAND3"/>
    <property type="match status" value="1"/>
</dbReference>
<dbReference type="Proteomes" id="UP001500282">
    <property type="component" value="Unassembled WGS sequence"/>
</dbReference>
<accession>A0ABP4HZM6</accession>
<sequence length="789" mass="88253">MSSAGEVVAVGSPRFTLHTLGWRAFQDLCAAVLREVWGQSVQAFADSNDGGRDGAFYGTWQPPTDPSGVRDVLPGPFVLQCKHTKKADTTLVPSELEDEFDKVSALVKRGVCGTYVLLTNARVTGTSEEDIRRRLRACGVAHPIVLDGQWLSDMIATHRRLRMFVPRVYGLGDLSQILDERAYAQASVLMASAPEQVATFVVTGAYRKAARALCDHGFVLLLGDPAVGKSVIALMLAISAADNWGCMAIKARTSEELVQRWNPHEKDQFFWLDDAFGAVRHEEHLTHAWARDLPHVMSAVKNGARVVLTSRSYIYNEARPLLKPYSYPRLHEQQVTVDVADLTREERQQILYNHLSAGDQPQDVRAQMKPHLEAAADAAPFRPEAARRLGLQAFTSKLPQTRQGITAFMAQSQQLLSDVYDQLDTHAHAALALTYATARDETLPGLPNPIALDAGDRDIVERAGSTQPGVSKALTALTGSFLRLNTSSDGQEYWAFHHPTLREGFAAWLATQPHLLPVVLTGMTDQALLSRTDCLDRDSEQREGTLLRIPPSLYKQAAQRLAAVRARPYSRLASWQHHLPPEEAVLSYVVYRGSDTFLRAYMTADPQLSETLVKFHSPAQYDTRTTVLARLHQAGLLTEDIRQRAIERMKELAVSGPDASWIEAEDWQKKVWHLLLTDEEREQLFEHVRQELVPTLVDVVGEWLEDATGDDDDPIESALFWYYLAFDQRGDDDAAAEFDHARDFYNDERRSRPPSNEGWEPDTVKDDGSQRGRHQPSGSHRSLFDDIDQ</sequence>
<keyword evidence="4" id="KW-1185">Reference proteome</keyword>
<comment type="caution">
    <text evidence="3">The sequence shown here is derived from an EMBL/GenBank/DDBJ whole genome shotgun (WGS) entry which is preliminary data.</text>
</comment>
<evidence type="ECO:0000313" key="4">
    <source>
        <dbReference type="Proteomes" id="UP001500282"/>
    </source>
</evidence>
<gene>
    <name evidence="3" type="ORF">GCM10009579_65930</name>
</gene>
<dbReference type="SUPFAM" id="SSF52540">
    <property type="entry name" value="P-loop containing nucleoside triphosphate hydrolases"/>
    <property type="match status" value="1"/>
</dbReference>
<feature type="region of interest" description="Disordered" evidence="1">
    <location>
        <begin position="743"/>
        <end position="789"/>
    </location>
</feature>
<protein>
    <recommendedName>
        <fullName evidence="2">Novel STAND NTPase 3 domain-containing protein</fullName>
    </recommendedName>
</protein>
<reference evidence="4" key="1">
    <citation type="journal article" date="2019" name="Int. J. Syst. Evol. Microbiol.">
        <title>The Global Catalogue of Microorganisms (GCM) 10K type strain sequencing project: providing services to taxonomists for standard genome sequencing and annotation.</title>
        <authorList>
            <consortium name="The Broad Institute Genomics Platform"/>
            <consortium name="The Broad Institute Genome Sequencing Center for Infectious Disease"/>
            <person name="Wu L."/>
            <person name="Ma J."/>
        </authorList>
    </citation>
    <scope>NUCLEOTIDE SEQUENCE [LARGE SCALE GENOMIC DNA]</scope>
    <source>
        <strain evidence="4">JCM 11448</strain>
    </source>
</reference>
<dbReference type="InterPro" id="IPR049050">
    <property type="entry name" value="nSTAND3"/>
</dbReference>
<evidence type="ECO:0000259" key="2">
    <source>
        <dbReference type="Pfam" id="PF20720"/>
    </source>
</evidence>
<dbReference type="InterPro" id="IPR027417">
    <property type="entry name" value="P-loop_NTPase"/>
</dbReference>
<organism evidence="3 4">
    <name type="scientific">Streptomyces javensis</name>
    <dbReference type="NCBI Taxonomy" id="114698"/>
    <lineage>
        <taxon>Bacteria</taxon>
        <taxon>Bacillati</taxon>
        <taxon>Actinomycetota</taxon>
        <taxon>Actinomycetes</taxon>
        <taxon>Kitasatosporales</taxon>
        <taxon>Streptomycetaceae</taxon>
        <taxon>Streptomyces</taxon>
        <taxon>Streptomyces violaceusniger group</taxon>
    </lineage>
</organism>
<feature type="domain" description="Novel STAND NTPase 3" evidence="2">
    <location>
        <begin position="200"/>
        <end position="356"/>
    </location>
</feature>
<evidence type="ECO:0000256" key="1">
    <source>
        <dbReference type="SAM" id="MobiDB-lite"/>
    </source>
</evidence>
<proteinExistence type="predicted"/>
<dbReference type="EMBL" id="BAAAIH010000049">
    <property type="protein sequence ID" value="GAA1291671.1"/>
    <property type="molecule type" value="Genomic_DNA"/>
</dbReference>